<dbReference type="Proteomes" id="UP000037122">
    <property type="component" value="Unassembled WGS sequence"/>
</dbReference>
<dbReference type="AlphaFoldDB" id="A0A0L0NXP0"/>
<reference evidence="2" key="1">
    <citation type="journal article" date="2015" name="BMC Genomics">
        <title>Draft genome of a commonly misdiagnosed multidrug resistant pathogen Candida auris.</title>
        <authorList>
            <person name="Chatterjee S."/>
            <person name="Alampalli S.V."/>
            <person name="Nageshan R.K."/>
            <person name="Chettiar S.T."/>
            <person name="Joshi S."/>
            <person name="Tatu U.S."/>
        </authorList>
    </citation>
    <scope>NUCLEOTIDE SEQUENCE [LARGE SCALE GENOMIC DNA]</scope>
    <source>
        <strain evidence="2">6684</strain>
    </source>
</reference>
<accession>A0A0L0NXP0</accession>
<comment type="caution">
    <text evidence="1">The sequence shown here is derived from an EMBL/GenBank/DDBJ whole genome shotgun (WGS) entry which is preliminary data.</text>
</comment>
<evidence type="ECO:0000313" key="2">
    <source>
        <dbReference type="Proteomes" id="UP000037122"/>
    </source>
</evidence>
<protein>
    <submittedName>
        <fullName evidence="1">Uncharacterized protein</fullName>
    </submittedName>
</protein>
<name>A0A0L0NXP0_CANAR</name>
<dbReference type="EMBL" id="LGST01000032">
    <property type="protein sequence ID" value="KND98425.1"/>
    <property type="molecule type" value="Genomic_DNA"/>
</dbReference>
<dbReference type="VEuPathDB" id="FungiDB:QG37_04780"/>
<gene>
    <name evidence="1" type="ORF">QG37_04780</name>
</gene>
<organism evidence="1 2">
    <name type="scientific">Candidozyma auris</name>
    <name type="common">Yeast</name>
    <name type="synonym">Candida auris</name>
    <dbReference type="NCBI Taxonomy" id="498019"/>
    <lineage>
        <taxon>Eukaryota</taxon>
        <taxon>Fungi</taxon>
        <taxon>Dikarya</taxon>
        <taxon>Ascomycota</taxon>
        <taxon>Saccharomycotina</taxon>
        <taxon>Pichiomycetes</taxon>
        <taxon>Metschnikowiaceae</taxon>
        <taxon>Candidozyma</taxon>
    </lineage>
</organism>
<proteinExistence type="predicted"/>
<sequence>MSQPESGQWRQAEAGKRVCERRAAKSDVFKRTHLQDSCRRKKIKKKGNPNCIERVNWKLSDHSNYSEHHNPPKCVALVCLTHFVIGAMSQAWLRK</sequence>
<evidence type="ECO:0000313" key="1">
    <source>
        <dbReference type="EMBL" id="KND98425.1"/>
    </source>
</evidence>